<gene>
    <name evidence="3" type="ORF">US99_C0043G0005</name>
</gene>
<dbReference type="InterPro" id="IPR002912">
    <property type="entry name" value="ACT_dom"/>
</dbReference>
<evidence type="ECO:0000313" key="3">
    <source>
        <dbReference type="EMBL" id="KKQ77284.1"/>
    </source>
</evidence>
<dbReference type="InterPro" id="IPR006218">
    <property type="entry name" value="DAHP1/KDSA"/>
</dbReference>
<dbReference type="Pfam" id="PF01842">
    <property type="entry name" value="ACT"/>
    <property type="match status" value="1"/>
</dbReference>
<dbReference type="Gene3D" id="3.20.20.70">
    <property type="entry name" value="Aldolase class I"/>
    <property type="match status" value="1"/>
</dbReference>
<accession>A0A0G0MUE5</accession>
<dbReference type="PATRIC" id="fig|1618432.3.peg.581"/>
<reference evidence="3 4" key="1">
    <citation type="journal article" date="2015" name="Nature">
        <title>rRNA introns, odd ribosomes, and small enigmatic genomes across a large radiation of phyla.</title>
        <authorList>
            <person name="Brown C.T."/>
            <person name="Hug L.A."/>
            <person name="Thomas B.C."/>
            <person name="Sharon I."/>
            <person name="Castelle C.J."/>
            <person name="Singh A."/>
            <person name="Wilkins M.J."/>
            <person name="Williams K.H."/>
            <person name="Banfield J.F."/>
        </authorList>
    </citation>
    <scope>NUCLEOTIDE SEQUENCE [LARGE SCALE GENOMIC DNA]</scope>
</reference>
<dbReference type="PANTHER" id="PTHR43018">
    <property type="entry name" value="PHOSPHO-2-DEHYDRO-3-DEOXYHEPTONATE ALDOLASE"/>
    <property type="match status" value="1"/>
</dbReference>
<dbReference type="Pfam" id="PF00793">
    <property type="entry name" value="DAHP_synth_1"/>
    <property type="match status" value="1"/>
</dbReference>
<dbReference type="NCBIfam" id="TIGR01361">
    <property type="entry name" value="DAHP_synth_Bsub"/>
    <property type="match status" value="1"/>
</dbReference>
<organism evidence="3 4">
    <name type="scientific">Candidatus Daviesbacteria bacterium GW2011_GWF2_38_6</name>
    <dbReference type="NCBI Taxonomy" id="1618432"/>
    <lineage>
        <taxon>Bacteria</taxon>
        <taxon>Candidatus Daviesiibacteriota</taxon>
    </lineage>
</organism>
<dbReference type="InterPro" id="IPR013785">
    <property type="entry name" value="Aldolase_TIM"/>
</dbReference>
<dbReference type="EMBL" id="LBVC01000043">
    <property type="protein sequence ID" value="KKQ77284.1"/>
    <property type="molecule type" value="Genomic_DNA"/>
</dbReference>
<dbReference type="Proteomes" id="UP000034324">
    <property type="component" value="Unassembled WGS sequence"/>
</dbReference>
<sequence length="351" mass="38916">MKIIKRDDLLKHKPLIIGGPCAVESRIQINEAAGKLVKMGVKILRCQLWKPRTDPDSFQGIGLAGLKFLLEIKNKYNVLIATEITDKDQIAKTQGVADILWVGARNMQNFELLKALGKDKRPVILKRGLISTIDEWIGASKYIGSDRVILCERGIRTGADSMRFTMDINGLLVAKYDHNMPVIIDPSHTAGRADMVPYLAYAGIAAGADGIVVEVHPQPEKALSDATQQITPEVFKEVISKVNAIYKLRHQKEFAITHFGAKEKVQPGKKPTKTLLFLAVSDRVGILKDILTVFSDYDINLSKLESQPGKQGSWDYAFEVEANSNASEPRLIQALSILKKLCVIIKILGEY</sequence>
<feature type="domain" description="ACT" evidence="2">
    <location>
        <begin position="275"/>
        <end position="351"/>
    </location>
</feature>
<protein>
    <submittedName>
        <fullName evidence="3">Phospho-2-dehydro-3-deoxyheptonate aldolase</fullName>
    </submittedName>
</protein>
<name>A0A0G0MUE5_9BACT</name>
<comment type="caution">
    <text evidence="3">The sequence shown here is derived from an EMBL/GenBank/DDBJ whole genome shotgun (WGS) entry which is preliminary data.</text>
</comment>
<dbReference type="PROSITE" id="PS51671">
    <property type="entry name" value="ACT"/>
    <property type="match status" value="1"/>
</dbReference>
<evidence type="ECO:0000256" key="1">
    <source>
        <dbReference type="ARBA" id="ARBA00022679"/>
    </source>
</evidence>
<dbReference type="InterPro" id="IPR006268">
    <property type="entry name" value="DAHP_syn_2"/>
</dbReference>
<keyword evidence="1" id="KW-0808">Transferase</keyword>
<dbReference type="CDD" id="cd04905">
    <property type="entry name" value="ACT_CM-PDT"/>
    <property type="match status" value="1"/>
</dbReference>
<dbReference type="SUPFAM" id="SSF51569">
    <property type="entry name" value="Aldolase"/>
    <property type="match status" value="1"/>
</dbReference>
<dbReference type="SUPFAM" id="SSF55021">
    <property type="entry name" value="ACT-like"/>
    <property type="match status" value="1"/>
</dbReference>
<dbReference type="GO" id="GO:0016832">
    <property type="term" value="F:aldehyde-lyase activity"/>
    <property type="evidence" value="ECO:0007669"/>
    <property type="project" value="InterPro"/>
</dbReference>
<proteinExistence type="predicted"/>
<dbReference type="GO" id="GO:0016740">
    <property type="term" value="F:transferase activity"/>
    <property type="evidence" value="ECO:0007669"/>
    <property type="project" value="UniProtKB-KW"/>
</dbReference>
<evidence type="ECO:0000313" key="4">
    <source>
        <dbReference type="Proteomes" id="UP000034324"/>
    </source>
</evidence>
<dbReference type="Gene3D" id="3.30.70.260">
    <property type="match status" value="1"/>
</dbReference>
<dbReference type="InterPro" id="IPR045865">
    <property type="entry name" value="ACT-like_dom_sf"/>
</dbReference>
<evidence type="ECO:0000259" key="2">
    <source>
        <dbReference type="PROSITE" id="PS51671"/>
    </source>
</evidence>
<dbReference type="GO" id="GO:0009073">
    <property type="term" value="P:aromatic amino acid family biosynthetic process"/>
    <property type="evidence" value="ECO:0007669"/>
    <property type="project" value="InterPro"/>
</dbReference>
<dbReference type="AlphaFoldDB" id="A0A0G0MUE5"/>
<dbReference type="InterPro" id="IPR052899">
    <property type="entry name" value="Class-I_DAHP_synthase"/>
</dbReference>
<dbReference type="PANTHER" id="PTHR43018:SF2">
    <property type="entry name" value="PHOSPHO-2-DEHYDRO-3-DEOXYHEPTONATE ALDOLASE"/>
    <property type="match status" value="1"/>
</dbReference>